<accession>Q649P3</accession>
<reference evidence="2" key="2">
    <citation type="submission" date="2004-08" db="EMBL/GenBank/DDBJ databases">
        <authorList>
            <person name="Putnam N."/>
            <person name="Detter J.C."/>
            <person name="Richardson P.M."/>
            <person name="Rokhsar D."/>
        </authorList>
    </citation>
    <scope>NUCLEOTIDE SEQUENCE</scope>
</reference>
<dbReference type="GO" id="GO:0046654">
    <property type="term" value="P:tetrahydrofolate biosynthetic process"/>
    <property type="evidence" value="ECO:0007669"/>
    <property type="project" value="TreeGrafter"/>
</dbReference>
<protein>
    <submittedName>
        <fullName evidence="2">Dihydropteroate synthase</fullName>
    </submittedName>
</protein>
<dbReference type="NCBIfam" id="TIGR00284">
    <property type="entry name" value="dihydropteroate synthase-like protein"/>
    <property type="match status" value="1"/>
</dbReference>
<feature type="domain" description="Pterin-binding" evidence="1">
    <location>
        <begin position="139"/>
        <end position="372"/>
    </location>
</feature>
<dbReference type="Pfam" id="PF00809">
    <property type="entry name" value="Pterin_bind"/>
    <property type="match status" value="1"/>
</dbReference>
<dbReference type="InterPro" id="IPR011005">
    <property type="entry name" value="Dihydropteroate_synth-like_sf"/>
</dbReference>
<organism evidence="2">
    <name type="scientific">Uncultured archaeon GZfos26G2</name>
    <dbReference type="NCBI Taxonomy" id="3386331"/>
    <lineage>
        <taxon>Archaea</taxon>
        <taxon>Methanobacteriati</taxon>
        <taxon>Methanobacteriota</taxon>
        <taxon>Stenosarchaea group</taxon>
        <taxon>Methanomicrobia</taxon>
        <taxon>Candidatus Methanophagales</taxon>
        <taxon>Candidatus Methanophagaceae</taxon>
        <taxon>Candidatus Methanophaga</taxon>
    </lineage>
</organism>
<dbReference type="InterPro" id="IPR005236">
    <property type="entry name" value="Dihydropt_synth"/>
</dbReference>
<evidence type="ECO:0000313" key="2">
    <source>
        <dbReference type="EMBL" id="AAU83884.1"/>
    </source>
</evidence>
<dbReference type="GO" id="GO:0004156">
    <property type="term" value="F:dihydropteroate synthase activity"/>
    <property type="evidence" value="ECO:0007669"/>
    <property type="project" value="TreeGrafter"/>
</dbReference>
<dbReference type="EMBL" id="AY714862">
    <property type="protein sequence ID" value="AAU83884.1"/>
    <property type="molecule type" value="Genomic_DNA"/>
</dbReference>
<dbReference type="PANTHER" id="PTHR20941">
    <property type="entry name" value="FOLATE SYNTHESIS PROTEINS"/>
    <property type="match status" value="1"/>
</dbReference>
<reference evidence="2" key="1">
    <citation type="journal article" date="2004" name="Science">
        <title>Reverse methanogenesis: testing the hypothesis with environmental genomics.</title>
        <authorList>
            <person name="Hallam S.J."/>
            <person name="Putnam N."/>
            <person name="Preston C.M."/>
            <person name="Detter J.C."/>
            <person name="Rokhsar D."/>
            <person name="Richardson P.M."/>
            <person name="DeLong E.F."/>
        </authorList>
    </citation>
    <scope>NUCLEOTIDE SEQUENCE</scope>
</reference>
<evidence type="ECO:0000259" key="1">
    <source>
        <dbReference type="PROSITE" id="PS50972"/>
    </source>
</evidence>
<dbReference type="SUPFAM" id="SSF51717">
    <property type="entry name" value="Dihydropteroate synthetase-like"/>
    <property type="match status" value="1"/>
</dbReference>
<gene>
    <name evidence="2" type="ORF">GZ34H9_2</name>
</gene>
<dbReference type="Gene3D" id="3.20.20.20">
    <property type="entry name" value="Dihydropteroate synthase-like"/>
    <property type="match status" value="1"/>
</dbReference>
<sequence>MLMRVLLATGKEAAGMVTEAIKSVTSVKCDVLTQDINIAAFSTPKSLKRALEKIYRSEKPDLILVSGLCKSDFSGLEKEIGTPIRLGSRHAYDLGDILPFAEKIQLSPHIPADELIAVKRREDAKTHLDALECNINPEFEIKGVKIGGGARMKVCAEIVDATQLSADTIERKMEYFLENGADIIDIGVHIGAKPDEVKRAVKAALAVADDVPISVDTLDEELILMGIETGVDMVLSLTSENIPRVSEAIAKNDIAAVVIPDSSPESLFANMKMAKEHGIKHLIADPVLNAIGYGIANSIYNYYLFRAEDNGTPLFFGVGNVTELMDADSTGVNATLAGIASDVNADILFTPEYSDKARGSVRELRVASEMMMLAKARKSAPKDIGLDLLVLKEKRRNPIMRFHDELNIQAMMNEGWKLDPKGCFRIGICAVENRMICAEHIPTRKRIIGSSAKEVMDTILRLGLISLLEHVAYLSMELTKAELALRLDRNYGQDEELFKNSP</sequence>
<proteinExistence type="predicted"/>
<name>Q649P3_UNCAG</name>
<dbReference type="InterPro" id="IPR045031">
    <property type="entry name" value="DHP_synth-like"/>
</dbReference>
<dbReference type="PROSITE" id="PS50972">
    <property type="entry name" value="PTERIN_BINDING"/>
    <property type="match status" value="1"/>
</dbReference>
<dbReference type="PANTHER" id="PTHR20941:SF1">
    <property type="entry name" value="FOLIC ACID SYNTHESIS PROTEIN FOL1"/>
    <property type="match status" value="1"/>
</dbReference>
<dbReference type="InterPro" id="IPR000489">
    <property type="entry name" value="Pterin-binding_dom"/>
</dbReference>
<dbReference type="AlphaFoldDB" id="Q649P3"/>
<dbReference type="Pfam" id="PF14251">
    <property type="entry name" value="PterinBD-DUF4346"/>
    <property type="match status" value="1"/>
</dbReference>
<dbReference type="InterPro" id="IPR025595">
    <property type="entry name" value="PterinBD-DUF4346"/>
</dbReference>